<dbReference type="PANTHER" id="PTHR30373:SF2">
    <property type="entry name" value="UPF0603 PROTEIN YGCG"/>
    <property type="match status" value="1"/>
</dbReference>
<dbReference type="Pfam" id="PF04536">
    <property type="entry name" value="TPM_phosphatase"/>
    <property type="match status" value="1"/>
</dbReference>
<name>A0A9N8H7B1_9STRA</name>
<dbReference type="AlphaFoldDB" id="A0A9N8H7B1"/>
<feature type="compositionally biased region" description="Low complexity" evidence="1">
    <location>
        <begin position="343"/>
        <end position="375"/>
    </location>
</feature>
<gene>
    <name evidence="3" type="ORF">SEMRO_64_G036390.1</name>
</gene>
<dbReference type="InterPro" id="IPR007621">
    <property type="entry name" value="TPM_dom"/>
</dbReference>
<feature type="region of interest" description="Disordered" evidence="1">
    <location>
        <begin position="274"/>
        <end position="294"/>
    </location>
</feature>
<feature type="region of interest" description="Disordered" evidence="1">
    <location>
        <begin position="220"/>
        <end position="250"/>
    </location>
</feature>
<keyword evidence="4" id="KW-1185">Reference proteome</keyword>
<accession>A0A9N8H7B1</accession>
<dbReference type="OrthoDB" id="8062037at2759"/>
<evidence type="ECO:0000259" key="2">
    <source>
        <dbReference type="Pfam" id="PF04536"/>
    </source>
</evidence>
<feature type="compositionally biased region" description="Gly residues" evidence="1">
    <location>
        <begin position="376"/>
        <end position="405"/>
    </location>
</feature>
<evidence type="ECO:0000313" key="4">
    <source>
        <dbReference type="Proteomes" id="UP001153069"/>
    </source>
</evidence>
<comment type="caution">
    <text evidence="3">The sequence shown here is derived from an EMBL/GenBank/DDBJ whole genome shotgun (WGS) entry which is preliminary data.</text>
</comment>
<dbReference type="EMBL" id="CAICTM010000063">
    <property type="protein sequence ID" value="CAB9499588.1"/>
    <property type="molecule type" value="Genomic_DNA"/>
</dbReference>
<dbReference type="Proteomes" id="UP001153069">
    <property type="component" value="Unassembled WGS sequence"/>
</dbReference>
<dbReference type="PANTHER" id="PTHR30373">
    <property type="entry name" value="UPF0603 PROTEIN YGCG"/>
    <property type="match status" value="1"/>
</dbReference>
<organism evidence="3 4">
    <name type="scientific">Seminavis robusta</name>
    <dbReference type="NCBI Taxonomy" id="568900"/>
    <lineage>
        <taxon>Eukaryota</taxon>
        <taxon>Sar</taxon>
        <taxon>Stramenopiles</taxon>
        <taxon>Ochrophyta</taxon>
        <taxon>Bacillariophyta</taxon>
        <taxon>Bacillariophyceae</taxon>
        <taxon>Bacillariophycidae</taxon>
        <taxon>Naviculales</taxon>
        <taxon>Naviculaceae</taxon>
        <taxon>Seminavis</taxon>
    </lineage>
</organism>
<feature type="region of interest" description="Disordered" evidence="1">
    <location>
        <begin position="315"/>
        <end position="405"/>
    </location>
</feature>
<evidence type="ECO:0000313" key="3">
    <source>
        <dbReference type="EMBL" id="CAB9499588.1"/>
    </source>
</evidence>
<dbReference type="Gene3D" id="3.10.310.50">
    <property type="match status" value="1"/>
</dbReference>
<sequence>MRASWQLWARDDVARDLKVSQWLPAAALTTAALLGPTKPILPPVNAFPSEDALVLVKENRISSAPELSAFNLERATTAKTMLSMQTPRTGPVMDLARVLSTEEHLAILTSIQQAQDRTGTEIQVILVDQIDPVKRSPKQMATDLFNQWKIGPAGKNNGVLILAVLDQHRVEIEVGSGIDTWMSADWCTRTLQETAVPQCRQGQYGKGILQTVDRVAKRLADDPHPHGQSHNVAERTAEAQPTASSSSDSVSSYRPVFLSLISIALVLSRDTASSSWKRRGAGQQPLEEKTEEDEAEIKRAAAILRARYLAENRQVKPIKKLKKSKTKRRGINSKKSSGYRPRSGGNKSTGTGTSSSSSSSYYDDSSNWSSSSGTSDCGGGSSDDGGGSSDDGGGSSDGGGGGADW</sequence>
<reference evidence="3" key="1">
    <citation type="submission" date="2020-06" db="EMBL/GenBank/DDBJ databases">
        <authorList>
            <consortium name="Plant Systems Biology data submission"/>
        </authorList>
    </citation>
    <scope>NUCLEOTIDE SEQUENCE</scope>
    <source>
        <strain evidence="3">D6</strain>
    </source>
</reference>
<proteinExistence type="predicted"/>
<feature type="domain" description="TPM" evidence="2">
    <location>
        <begin position="92"/>
        <end position="217"/>
    </location>
</feature>
<evidence type="ECO:0000256" key="1">
    <source>
        <dbReference type="SAM" id="MobiDB-lite"/>
    </source>
</evidence>
<protein>
    <submittedName>
        <fullName evidence="3">Pfam:DUF477</fullName>
    </submittedName>
</protein>
<feature type="compositionally biased region" description="Basic residues" evidence="1">
    <location>
        <begin position="316"/>
        <end position="332"/>
    </location>
</feature>